<evidence type="ECO:0000313" key="2">
    <source>
        <dbReference type="EMBL" id="AKN37739.1"/>
    </source>
</evidence>
<dbReference type="EMBL" id="KP795548">
    <property type="protein sequence ID" value="AKN37739.1"/>
    <property type="molecule type" value="Genomic_DNA"/>
</dbReference>
<reference evidence="2" key="1">
    <citation type="journal article" date="2015" name="MBio">
        <title>Eco-Evolutionary Dynamics of Episomes among Ecologically Cohesive Bacterial Populations.</title>
        <authorList>
            <person name="Xue H."/>
            <person name="Cordero O.X."/>
            <person name="Camas F.M."/>
            <person name="Trimble W."/>
            <person name="Meyer F."/>
            <person name="Guglielmini J."/>
            <person name="Rocha E.P."/>
            <person name="Polz M.F."/>
        </authorList>
    </citation>
    <scope>NUCLEOTIDE SEQUENCE</scope>
    <source>
        <strain evidence="2">5S_235</strain>
    </source>
</reference>
<proteinExistence type="predicted"/>
<organism evidence="2">
    <name type="scientific">Vibrio splendidus</name>
    <dbReference type="NCBI Taxonomy" id="29497"/>
    <lineage>
        <taxon>Bacteria</taxon>
        <taxon>Pseudomonadati</taxon>
        <taxon>Pseudomonadota</taxon>
        <taxon>Gammaproteobacteria</taxon>
        <taxon>Vibrionales</taxon>
        <taxon>Vibrionaceae</taxon>
        <taxon>Vibrio</taxon>
    </lineage>
</organism>
<evidence type="ECO:0000256" key="1">
    <source>
        <dbReference type="SAM" id="MobiDB-lite"/>
    </source>
</evidence>
<feature type="region of interest" description="Disordered" evidence="1">
    <location>
        <begin position="34"/>
        <end position="56"/>
    </location>
</feature>
<dbReference type="AlphaFoldDB" id="A0A0H3ZV71"/>
<name>A0A0H3ZV71_VIBSP</name>
<accession>A0A0H3ZV71</accession>
<sequence length="56" mass="5784">MVGVIAQGRFRAPVATRGGEEIEAEPLSAARAIKTPSKHHQAGDASIGMCPGRDAL</sequence>
<protein>
    <submittedName>
        <fullName evidence="2">Uncharacterized protein</fullName>
    </submittedName>
</protein>